<dbReference type="SUPFAM" id="SSF52540">
    <property type="entry name" value="P-loop containing nucleoside triphosphate hydrolases"/>
    <property type="match status" value="1"/>
</dbReference>
<comment type="caution">
    <text evidence="2">The sequence shown here is derived from an EMBL/GenBank/DDBJ whole genome shotgun (WGS) entry which is preliminary data.</text>
</comment>
<proteinExistence type="predicted"/>
<dbReference type="InterPro" id="IPR050334">
    <property type="entry name" value="Molybdenum_import_ModC"/>
</dbReference>
<gene>
    <name evidence="2" type="ORF">HK413_13205</name>
</gene>
<dbReference type="GO" id="GO:0005524">
    <property type="term" value="F:ATP binding"/>
    <property type="evidence" value="ECO:0007669"/>
    <property type="project" value="UniProtKB-KW"/>
</dbReference>
<dbReference type="InterPro" id="IPR003439">
    <property type="entry name" value="ABC_transporter-like_ATP-bd"/>
</dbReference>
<evidence type="ECO:0000259" key="1">
    <source>
        <dbReference type="Pfam" id="PF00005"/>
    </source>
</evidence>
<dbReference type="InterPro" id="IPR027417">
    <property type="entry name" value="P-loop_NTPase"/>
</dbReference>
<organism evidence="2 3">
    <name type="scientific">Mucilaginibacter humi</name>
    <dbReference type="NCBI Taxonomy" id="2732510"/>
    <lineage>
        <taxon>Bacteria</taxon>
        <taxon>Pseudomonadati</taxon>
        <taxon>Bacteroidota</taxon>
        <taxon>Sphingobacteriia</taxon>
        <taxon>Sphingobacteriales</taxon>
        <taxon>Sphingobacteriaceae</taxon>
        <taxon>Mucilaginibacter</taxon>
    </lineage>
</organism>
<dbReference type="Gene3D" id="3.40.50.300">
    <property type="entry name" value="P-loop containing nucleotide triphosphate hydrolases"/>
    <property type="match status" value="1"/>
</dbReference>
<reference evidence="2 3" key="1">
    <citation type="submission" date="2020-05" db="EMBL/GenBank/DDBJ databases">
        <authorList>
            <person name="Khan S.A."/>
            <person name="Jeon C.O."/>
            <person name="Chun B.H."/>
        </authorList>
    </citation>
    <scope>NUCLEOTIDE SEQUENCE [LARGE SCALE GENOMIC DNA]</scope>
    <source>
        <strain evidence="2 3">S1162</strain>
    </source>
</reference>
<keyword evidence="2" id="KW-0067">ATP-binding</keyword>
<sequence length="94" mass="10156">MIDIAIEKSLKVYHGKRVLKIEHAFAAGSITKIYGPSGAGKTTFLKVIAGLLNPEKGKIIVDGVTWLDTGASINIAPQKRMPGFVFQIMRCSPT</sequence>
<keyword evidence="3" id="KW-1185">Reference proteome</keyword>
<name>A0ABX1W6R5_9SPHI</name>
<evidence type="ECO:0000313" key="2">
    <source>
        <dbReference type="EMBL" id="NNU34775.1"/>
    </source>
</evidence>
<evidence type="ECO:0000313" key="3">
    <source>
        <dbReference type="Proteomes" id="UP000566071"/>
    </source>
</evidence>
<accession>A0ABX1W6R5</accession>
<dbReference type="EMBL" id="JABFCR010000068">
    <property type="protein sequence ID" value="NNU34775.1"/>
    <property type="molecule type" value="Genomic_DNA"/>
</dbReference>
<dbReference type="Proteomes" id="UP000566071">
    <property type="component" value="Unassembled WGS sequence"/>
</dbReference>
<keyword evidence="2" id="KW-0547">Nucleotide-binding</keyword>
<protein>
    <submittedName>
        <fullName evidence="2">ATP-binding cassette domain-containing protein</fullName>
    </submittedName>
</protein>
<dbReference type="PANTHER" id="PTHR43514:SF4">
    <property type="entry name" value="ABC TRANSPORTER I FAMILY MEMBER 10"/>
    <property type="match status" value="1"/>
</dbReference>
<feature type="domain" description="ABC transporter" evidence="1">
    <location>
        <begin position="22"/>
        <end position="87"/>
    </location>
</feature>
<dbReference type="Pfam" id="PF00005">
    <property type="entry name" value="ABC_tran"/>
    <property type="match status" value="1"/>
</dbReference>
<dbReference type="PANTHER" id="PTHR43514">
    <property type="entry name" value="ABC TRANSPORTER I FAMILY MEMBER 10"/>
    <property type="match status" value="1"/>
</dbReference>